<dbReference type="AlphaFoldDB" id="A0A5N6NGU4"/>
<dbReference type="PRINTS" id="PR00367">
    <property type="entry name" value="ETHRSPELEMNT"/>
</dbReference>
<gene>
    <name evidence="8" type="ORF">E3N88_20217</name>
</gene>
<evidence type="ECO:0000256" key="4">
    <source>
        <dbReference type="ARBA" id="ARBA00023163"/>
    </source>
</evidence>
<dbReference type="InterPro" id="IPR016177">
    <property type="entry name" value="DNA-bd_dom_sf"/>
</dbReference>
<sequence length="170" mass="18397">MNNNNNPSMVPKPTDEDSAIVSALSHVIRGGNEVGPSSRVVIDGQPEQELCGECGMRAPHCLGCDLLAPGPGGGEEEKKKYRGVSLSASGNWTAEIMAPGKERKWLGTYKTPEEAARAYDRANIMYRRRAAKTNFPIEEYGPEIEPDQPVVNVEGSQIEDGYDDASTSKS</sequence>
<dbReference type="EMBL" id="SZYD01000011">
    <property type="protein sequence ID" value="KAD4888144.1"/>
    <property type="molecule type" value="Genomic_DNA"/>
</dbReference>
<keyword evidence="2" id="KW-0805">Transcription regulation</keyword>
<proteinExistence type="predicted"/>
<evidence type="ECO:0000256" key="1">
    <source>
        <dbReference type="ARBA" id="ARBA00004123"/>
    </source>
</evidence>
<dbReference type="GO" id="GO:0003700">
    <property type="term" value="F:DNA-binding transcription factor activity"/>
    <property type="evidence" value="ECO:0007669"/>
    <property type="project" value="InterPro"/>
</dbReference>
<dbReference type="SMART" id="SM00380">
    <property type="entry name" value="AP2"/>
    <property type="match status" value="1"/>
</dbReference>
<dbReference type="InterPro" id="IPR001471">
    <property type="entry name" value="AP2/ERF_dom"/>
</dbReference>
<dbReference type="OrthoDB" id="49610at2759"/>
<evidence type="ECO:0000256" key="6">
    <source>
        <dbReference type="SAM" id="MobiDB-lite"/>
    </source>
</evidence>
<dbReference type="PANTHER" id="PTHR31194">
    <property type="entry name" value="SHN SHINE , DNA BINDING / TRANSCRIPTION FACTOR"/>
    <property type="match status" value="1"/>
</dbReference>
<comment type="caution">
    <text evidence="8">The sequence shown here is derived from an EMBL/GenBank/DDBJ whole genome shotgun (WGS) entry which is preliminary data.</text>
</comment>
<protein>
    <recommendedName>
        <fullName evidence="7">AP2/ERF domain-containing protein</fullName>
    </recommendedName>
</protein>
<evidence type="ECO:0000259" key="7">
    <source>
        <dbReference type="PROSITE" id="PS51032"/>
    </source>
</evidence>
<evidence type="ECO:0000313" key="8">
    <source>
        <dbReference type="EMBL" id="KAD4888144.1"/>
    </source>
</evidence>
<keyword evidence="9" id="KW-1185">Reference proteome</keyword>
<evidence type="ECO:0000313" key="9">
    <source>
        <dbReference type="Proteomes" id="UP000326396"/>
    </source>
</evidence>
<evidence type="ECO:0000256" key="5">
    <source>
        <dbReference type="ARBA" id="ARBA00023242"/>
    </source>
</evidence>
<feature type="domain" description="AP2/ERF" evidence="7">
    <location>
        <begin position="80"/>
        <end position="136"/>
    </location>
</feature>
<reference evidence="8 9" key="1">
    <citation type="submission" date="2019-05" db="EMBL/GenBank/DDBJ databases">
        <title>Mikania micrantha, genome provides insights into the molecular mechanism of rapid growth.</title>
        <authorList>
            <person name="Liu B."/>
        </authorList>
    </citation>
    <scope>NUCLEOTIDE SEQUENCE [LARGE SCALE GENOMIC DNA]</scope>
    <source>
        <strain evidence="8">NLD-2019</strain>
        <tissue evidence="8">Leaf</tissue>
    </source>
</reference>
<feature type="region of interest" description="Disordered" evidence="6">
    <location>
        <begin position="139"/>
        <end position="170"/>
    </location>
</feature>
<dbReference type="SUPFAM" id="SSF54171">
    <property type="entry name" value="DNA-binding domain"/>
    <property type="match status" value="1"/>
</dbReference>
<dbReference type="InterPro" id="IPR036955">
    <property type="entry name" value="AP2/ERF_dom_sf"/>
</dbReference>
<accession>A0A5N6NGU4</accession>
<dbReference type="Pfam" id="PF00847">
    <property type="entry name" value="AP2"/>
    <property type="match status" value="1"/>
</dbReference>
<dbReference type="Gene3D" id="3.30.730.10">
    <property type="entry name" value="AP2/ERF domain"/>
    <property type="match status" value="1"/>
</dbReference>
<name>A0A5N6NGU4_9ASTR</name>
<comment type="subcellular location">
    <subcellularLocation>
        <location evidence="1">Nucleus</location>
    </subcellularLocation>
</comment>
<dbReference type="InterPro" id="IPR050913">
    <property type="entry name" value="AP2/ERF_ERF"/>
</dbReference>
<dbReference type="Proteomes" id="UP000326396">
    <property type="component" value="Linkage Group LG19"/>
</dbReference>
<dbReference type="PROSITE" id="PS51032">
    <property type="entry name" value="AP2_ERF"/>
    <property type="match status" value="1"/>
</dbReference>
<evidence type="ECO:0000256" key="3">
    <source>
        <dbReference type="ARBA" id="ARBA00023125"/>
    </source>
</evidence>
<keyword evidence="3" id="KW-0238">DNA-binding</keyword>
<keyword evidence="5" id="KW-0539">Nucleus</keyword>
<evidence type="ECO:0000256" key="2">
    <source>
        <dbReference type="ARBA" id="ARBA00023015"/>
    </source>
</evidence>
<dbReference type="GO" id="GO:0003677">
    <property type="term" value="F:DNA binding"/>
    <property type="evidence" value="ECO:0007669"/>
    <property type="project" value="UniProtKB-KW"/>
</dbReference>
<dbReference type="PANTHER" id="PTHR31194:SF222">
    <property type="entry name" value="ETHYLENE-RESPONSIVE TRANSCRIPTION FACTOR ERF120-RELATED"/>
    <property type="match status" value="1"/>
</dbReference>
<keyword evidence="4" id="KW-0804">Transcription</keyword>
<organism evidence="8 9">
    <name type="scientific">Mikania micrantha</name>
    <name type="common">bitter vine</name>
    <dbReference type="NCBI Taxonomy" id="192012"/>
    <lineage>
        <taxon>Eukaryota</taxon>
        <taxon>Viridiplantae</taxon>
        <taxon>Streptophyta</taxon>
        <taxon>Embryophyta</taxon>
        <taxon>Tracheophyta</taxon>
        <taxon>Spermatophyta</taxon>
        <taxon>Magnoliopsida</taxon>
        <taxon>eudicotyledons</taxon>
        <taxon>Gunneridae</taxon>
        <taxon>Pentapetalae</taxon>
        <taxon>asterids</taxon>
        <taxon>campanulids</taxon>
        <taxon>Asterales</taxon>
        <taxon>Asteraceae</taxon>
        <taxon>Asteroideae</taxon>
        <taxon>Heliantheae alliance</taxon>
        <taxon>Eupatorieae</taxon>
        <taxon>Mikania</taxon>
    </lineage>
</organism>
<dbReference type="CDD" id="cd00018">
    <property type="entry name" value="AP2"/>
    <property type="match status" value="1"/>
</dbReference>
<dbReference type="GO" id="GO:0005634">
    <property type="term" value="C:nucleus"/>
    <property type="evidence" value="ECO:0007669"/>
    <property type="project" value="UniProtKB-SubCell"/>
</dbReference>